<keyword evidence="2" id="KW-1185">Reference proteome</keyword>
<protein>
    <submittedName>
        <fullName evidence="1">Uncharacterized protein</fullName>
    </submittedName>
</protein>
<name>A0A2T9YQT5_9FUNG</name>
<organism evidence="1 2">
    <name type="scientific">Smittium simulii</name>
    <dbReference type="NCBI Taxonomy" id="133385"/>
    <lineage>
        <taxon>Eukaryota</taxon>
        <taxon>Fungi</taxon>
        <taxon>Fungi incertae sedis</taxon>
        <taxon>Zoopagomycota</taxon>
        <taxon>Kickxellomycotina</taxon>
        <taxon>Harpellomycetes</taxon>
        <taxon>Harpellales</taxon>
        <taxon>Legeriomycetaceae</taxon>
        <taxon>Smittium</taxon>
    </lineage>
</organism>
<evidence type="ECO:0000313" key="1">
    <source>
        <dbReference type="EMBL" id="PVU94697.1"/>
    </source>
</evidence>
<reference evidence="1 2" key="1">
    <citation type="journal article" date="2018" name="MBio">
        <title>Comparative Genomics Reveals the Core Gene Toolbox for the Fungus-Insect Symbiosis.</title>
        <authorList>
            <person name="Wang Y."/>
            <person name="Stata M."/>
            <person name="Wang W."/>
            <person name="Stajich J.E."/>
            <person name="White M.M."/>
            <person name="Moncalvo J.M."/>
        </authorList>
    </citation>
    <scope>NUCLEOTIDE SEQUENCE [LARGE SCALE GENOMIC DNA]</scope>
    <source>
        <strain evidence="1 2">SWE-8-4</strain>
    </source>
</reference>
<dbReference type="AlphaFoldDB" id="A0A2T9YQT5"/>
<dbReference type="Proteomes" id="UP000245383">
    <property type="component" value="Unassembled WGS sequence"/>
</dbReference>
<gene>
    <name evidence="1" type="ORF">BB561_002329</name>
</gene>
<sequence>MSSVPNVIPSAAAELPLLSEKRTHLEYSTAAKTGLNDPATIMHLPNDSKSKAFKKASYGGSNNESAIDYVALKIDDKYVSYQYDKTTKITYFMLYNKEKAEKCTNTPLYHNGIAVELYQTVTSEVWTQIITISNSNSVNLCETVELEKNNFGENRTIFDFSAYKKKAADDARWSVFFSNNKDIGSLSVLNYKYLDKTMLNTRKNPTNDRTGDRIFDRTQDCTDSVEGNTIVAEVQPVTQRYNTPSEPNRTQFQSTEAIIIKSDFNYPRIISDNSSISENNMPEAFKRKSLAVEMMDSAIKSDVNV</sequence>
<evidence type="ECO:0000313" key="2">
    <source>
        <dbReference type="Proteomes" id="UP000245383"/>
    </source>
</evidence>
<comment type="caution">
    <text evidence="1">The sequence shown here is derived from an EMBL/GenBank/DDBJ whole genome shotgun (WGS) entry which is preliminary data.</text>
</comment>
<accession>A0A2T9YQT5</accession>
<proteinExistence type="predicted"/>
<dbReference type="EMBL" id="MBFR01000078">
    <property type="protein sequence ID" value="PVU94697.1"/>
    <property type="molecule type" value="Genomic_DNA"/>
</dbReference>